<evidence type="ECO:0000313" key="2">
    <source>
        <dbReference type="EMBL" id="OAI02392.1"/>
    </source>
</evidence>
<dbReference type="EMBL" id="LUUH01000062">
    <property type="protein sequence ID" value="OAI02392.1"/>
    <property type="molecule type" value="Genomic_DNA"/>
</dbReference>
<gene>
    <name evidence="2" type="ORF">A1353_16510</name>
</gene>
<dbReference type="CDD" id="cd03801">
    <property type="entry name" value="GT4_PimA-like"/>
    <property type="match status" value="1"/>
</dbReference>
<accession>A0A177M9L5</accession>
<dbReference type="InterPro" id="IPR050194">
    <property type="entry name" value="Glycosyltransferase_grp1"/>
</dbReference>
<dbReference type="AlphaFoldDB" id="A0A177M9L5"/>
<comment type="caution">
    <text evidence="2">The sequence shown here is derived from an EMBL/GenBank/DDBJ whole genome shotgun (WGS) entry which is preliminary data.</text>
</comment>
<dbReference type="GO" id="GO:0016757">
    <property type="term" value="F:glycosyltransferase activity"/>
    <property type="evidence" value="ECO:0007669"/>
    <property type="project" value="TreeGrafter"/>
</dbReference>
<sequence length="379" mass="43075">MKIVIFQPMLKQYRVPLFYLMGLKLADHGHELKVVCGSPPPQERSKGDNVLSSSGYCVVERSHWFFSGKLHVLRNALSYIFWADLIITEQANKHAHNYLLYFLRAIKYKKFGYWGHGQNRQGNPDGLKEKVKRLLLTRCDWWFAYTQGVARYVVNLGYPEMRTTVLNNSIDTSAFKLLLDAQTHEAIHGFKRELLIGQNAKVGLYCGSLYAEKNIEFLLKAAVLIQQNMPDFVLLVVGDGKDRYLVEEFANRHSFIKYLGPLFGEKKALAFRSADLFICPGLVGLAILDAFTAALPMVTCNHSYHSPEIEYLRQNLNGVIAPANLASYAQSIIDVYNNPYLLRSMKNNALDSSNQFSIENMAENFVIGIQGFVDLIEKE</sequence>
<feature type="domain" description="Glycosyltransferase subfamily 4-like N-terminal" evidence="1">
    <location>
        <begin position="24"/>
        <end position="173"/>
    </location>
</feature>
<protein>
    <recommendedName>
        <fullName evidence="1">Glycosyltransferase subfamily 4-like N-terminal domain-containing protein</fullName>
    </recommendedName>
</protein>
<dbReference type="PANTHER" id="PTHR45947:SF3">
    <property type="entry name" value="SULFOQUINOVOSYL TRANSFERASE SQD2"/>
    <property type="match status" value="1"/>
</dbReference>
<dbReference type="Pfam" id="PF13439">
    <property type="entry name" value="Glyco_transf_4"/>
    <property type="match status" value="1"/>
</dbReference>
<dbReference type="InterPro" id="IPR028098">
    <property type="entry name" value="Glyco_trans_4-like_N"/>
</dbReference>
<reference evidence="3" key="1">
    <citation type="submission" date="2016-03" db="EMBL/GenBank/DDBJ databases">
        <authorList>
            <person name="Heylen K."/>
            <person name="De Vos P."/>
            <person name="Vekeman B."/>
        </authorList>
    </citation>
    <scope>NUCLEOTIDE SEQUENCE [LARGE SCALE GENOMIC DNA]</scope>
    <source>
        <strain evidence="3">R-45371</strain>
    </source>
</reference>
<name>A0A177M9L5_METMH</name>
<dbReference type="Pfam" id="PF13692">
    <property type="entry name" value="Glyco_trans_1_4"/>
    <property type="match status" value="1"/>
</dbReference>
<dbReference type="PANTHER" id="PTHR45947">
    <property type="entry name" value="SULFOQUINOVOSYL TRANSFERASE SQD2"/>
    <property type="match status" value="1"/>
</dbReference>
<organism evidence="2 3">
    <name type="scientific">Methylomonas methanica</name>
    <dbReference type="NCBI Taxonomy" id="421"/>
    <lineage>
        <taxon>Bacteria</taxon>
        <taxon>Pseudomonadati</taxon>
        <taxon>Pseudomonadota</taxon>
        <taxon>Gammaproteobacteria</taxon>
        <taxon>Methylococcales</taxon>
        <taxon>Methylococcaceae</taxon>
        <taxon>Methylomonas</taxon>
    </lineage>
</organism>
<evidence type="ECO:0000313" key="3">
    <source>
        <dbReference type="Proteomes" id="UP000077763"/>
    </source>
</evidence>
<dbReference type="Proteomes" id="UP000077763">
    <property type="component" value="Unassembled WGS sequence"/>
</dbReference>
<dbReference type="Gene3D" id="3.40.50.2000">
    <property type="entry name" value="Glycogen Phosphorylase B"/>
    <property type="match status" value="2"/>
</dbReference>
<dbReference type="SUPFAM" id="SSF53756">
    <property type="entry name" value="UDP-Glycosyltransferase/glycogen phosphorylase"/>
    <property type="match status" value="1"/>
</dbReference>
<dbReference type="RefSeq" id="WP_064037231.1">
    <property type="nucleotide sequence ID" value="NZ_LUUH01000062.1"/>
</dbReference>
<proteinExistence type="predicted"/>
<evidence type="ECO:0000259" key="1">
    <source>
        <dbReference type="Pfam" id="PF13439"/>
    </source>
</evidence>